<name>A0A9X1MBQ8_9MICC</name>
<proteinExistence type="predicted"/>
<feature type="domain" description="DUF1990" evidence="2">
    <location>
        <begin position="10"/>
        <end position="183"/>
    </location>
</feature>
<feature type="region of interest" description="Disordered" evidence="1">
    <location>
        <begin position="1"/>
        <end position="22"/>
    </location>
</feature>
<evidence type="ECO:0000313" key="4">
    <source>
        <dbReference type="Proteomes" id="UP001155145"/>
    </source>
</evidence>
<dbReference type="PIRSF" id="PIRSF010260">
    <property type="entry name" value="UCP010260"/>
    <property type="match status" value="1"/>
</dbReference>
<dbReference type="InterPro" id="IPR018960">
    <property type="entry name" value="DUF1990"/>
</dbReference>
<comment type="caution">
    <text evidence="3">The sequence shown here is derived from an EMBL/GenBank/DDBJ whole genome shotgun (WGS) entry which is preliminary data.</text>
</comment>
<dbReference type="InterPro" id="IPR014457">
    <property type="entry name" value="UCP010260"/>
</dbReference>
<organism evidence="3 4">
    <name type="scientific">Arthrobacter zhangbolii</name>
    <dbReference type="NCBI Taxonomy" id="2886936"/>
    <lineage>
        <taxon>Bacteria</taxon>
        <taxon>Bacillati</taxon>
        <taxon>Actinomycetota</taxon>
        <taxon>Actinomycetes</taxon>
        <taxon>Micrococcales</taxon>
        <taxon>Micrococcaceae</taxon>
        <taxon>Arthrobacter</taxon>
    </lineage>
</organism>
<protein>
    <submittedName>
        <fullName evidence="3">DUF1990 domain-containing protein</fullName>
    </submittedName>
</protein>
<dbReference type="Proteomes" id="UP001155145">
    <property type="component" value="Unassembled WGS sequence"/>
</dbReference>
<dbReference type="Pfam" id="PF09348">
    <property type="entry name" value="DUF1990"/>
    <property type="match status" value="1"/>
</dbReference>
<evidence type="ECO:0000313" key="3">
    <source>
        <dbReference type="EMBL" id="MCC3274207.1"/>
    </source>
</evidence>
<sequence>MSGARRALTYPDTGSTERPYPVPMTDRWPAGYRLVLRKEELEVPDPRAGFLRLTEGLLDWDLHRGAGLFVRPGTPRAAPGVEMASGVGVWRVRYYAPCRVLWATEALLDDGGEPVSGQRAGFGYGTLPGHPERGEEGFYAELDEDGRLYFRVAAYSTPANRIIAAADRVNVRVQAFYTNRYFASAYRLASGS</sequence>
<reference evidence="3" key="1">
    <citation type="submission" date="2021-10" db="EMBL/GenBank/DDBJ databases">
        <title>Novel species in genus Arthrobacter.</title>
        <authorList>
            <person name="Liu Y."/>
        </authorList>
    </citation>
    <scope>NUCLEOTIDE SEQUENCE</scope>
    <source>
        <strain evidence="3">Zg-Y462</strain>
    </source>
</reference>
<gene>
    <name evidence="3" type="ORF">LJ755_15900</name>
</gene>
<accession>A0A9X1MBQ8</accession>
<dbReference type="RefSeq" id="WP_227929710.1">
    <property type="nucleotide sequence ID" value="NZ_CP094984.1"/>
</dbReference>
<dbReference type="EMBL" id="JAJFZT010000013">
    <property type="protein sequence ID" value="MCC3274207.1"/>
    <property type="molecule type" value="Genomic_DNA"/>
</dbReference>
<evidence type="ECO:0000259" key="2">
    <source>
        <dbReference type="Pfam" id="PF09348"/>
    </source>
</evidence>
<dbReference type="PANTHER" id="PTHR34202">
    <property type="entry name" value="UPF0548 PROTEIN"/>
    <property type="match status" value="1"/>
</dbReference>
<evidence type="ECO:0000256" key="1">
    <source>
        <dbReference type="SAM" id="MobiDB-lite"/>
    </source>
</evidence>
<dbReference type="AlphaFoldDB" id="A0A9X1MBQ8"/>
<dbReference type="PANTHER" id="PTHR34202:SF1">
    <property type="entry name" value="UPF0548 PROTEIN"/>
    <property type="match status" value="1"/>
</dbReference>